<keyword evidence="4 6" id="KW-0067">ATP-binding</keyword>
<dbReference type="GO" id="GO:0033592">
    <property type="term" value="F:RNA strand annealing activity"/>
    <property type="evidence" value="ECO:0007669"/>
    <property type="project" value="EnsemblFungi"/>
</dbReference>
<dbReference type="CDD" id="cd17964">
    <property type="entry name" value="DEADc_MSS116"/>
    <property type="match status" value="1"/>
</dbReference>
<evidence type="ECO:0000259" key="10">
    <source>
        <dbReference type="PROSITE" id="PS51194"/>
    </source>
</evidence>
<dbReference type="CDD" id="cd18787">
    <property type="entry name" value="SF2_C_DEAD"/>
    <property type="match status" value="1"/>
</dbReference>
<dbReference type="PROSITE" id="PS51194">
    <property type="entry name" value="HELICASE_CTER"/>
    <property type="match status" value="1"/>
</dbReference>
<dbReference type="Pfam" id="PF00271">
    <property type="entry name" value="Helicase_C"/>
    <property type="match status" value="1"/>
</dbReference>
<reference evidence="11 12" key="1">
    <citation type="journal article" date="2011" name="Proc. Natl. Acad. Sci. U.S.A.">
        <title>Evolutionary erosion of yeast sex chromosomes by mating-type switching accidents.</title>
        <authorList>
            <person name="Gordon J.L."/>
            <person name="Armisen D."/>
            <person name="Proux-Wera E."/>
            <person name="Oheigeartaigh S.S."/>
            <person name="Byrne K.P."/>
            <person name="Wolfe K.H."/>
        </authorList>
    </citation>
    <scope>NUCLEOTIDE SEQUENCE [LARGE SCALE GENOMIC DNA]</scope>
    <source>
        <strain evidence="12">ATCC MYA-139 / BCRC 22969 / CBS 8797 / CCRC 22969 / KCTC 17520 / NBRC 10181 / NCYC 3082</strain>
    </source>
</reference>
<gene>
    <name evidence="11" type="primary">KNAG0A04660</name>
    <name evidence="11" type="ordered locus">KNAG_0A04660</name>
</gene>
<dbReference type="GO" id="GO:0016787">
    <property type="term" value="F:hydrolase activity"/>
    <property type="evidence" value="ECO:0007669"/>
    <property type="project" value="UniProtKB-KW"/>
</dbReference>
<organism evidence="11 12">
    <name type="scientific">Huiozyma naganishii (strain ATCC MYA-139 / BCRC 22969 / CBS 8797 / KCTC 17520 / NBRC 10181 / NCYC 3082 / Yp74L-3)</name>
    <name type="common">Yeast</name>
    <name type="synonym">Kazachstania naganishii</name>
    <dbReference type="NCBI Taxonomy" id="1071383"/>
    <lineage>
        <taxon>Eukaryota</taxon>
        <taxon>Fungi</taxon>
        <taxon>Dikarya</taxon>
        <taxon>Ascomycota</taxon>
        <taxon>Saccharomycotina</taxon>
        <taxon>Saccharomycetes</taxon>
        <taxon>Saccharomycetales</taxon>
        <taxon>Saccharomycetaceae</taxon>
        <taxon>Huiozyma</taxon>
    </lineage>
</organism>
<feature type="domain" description="Helicase C-terminal" evidence="10">
    <location>
        <begin position="381"/>
        <end position="539"/>
    </location>
</feature>
<dbReference type="SUPFAM" id="SSF52540">
    <property type="entry name" value="P-loop containing nucleoside triphosphate hydrolases"/>
    <property type="match status" value="1"/>
</dbReference>
<comment type="function">
    <text evidence="7">RNA helicase.</text>
</comment>
<feature type="region of interest" description="Disordered" evidence="8">
    <location>
        <begin position="630"/>
        <end position="713"/>
    </location>
</feature>
<feature type="compositionally biased region" description="Gly residues" evidence="8">
    <location>
        <begin position="48"/>
        <end position="64"/>
    </location>
</feature>
<dbReference type="RefSeq" id="XP_022462384.1">
    <property type="nucleotide sequence ID" value="XM_022608974.1"/>
</dbReference>
<evidence type="ECO:0000256" key="3">
    <source>
        <dbReference type="ARBA" id="ARBA00022806"/>
    </source>
</evidence>
<name>J7RF02_HUIN7</name>
<keyword evidence="5 7" id="KW-0694">RNA-binding</keyword>
<dbReference type="GO" id="GO:0002151">
    <property type="term" value="F:G-quadruplex RNA binding"/>
    <property type="evidence" value="ECO:0007669"/>
    <property type="project" value="EnsemblFungi"/>
</dbReference>
<dbReference type="EMBL" id="HE978314">
    <property type="protein sequence ID" value="CCK68138.1"/>
    <property type="molecule type" value="Genomic_DNA"/>
</dbReference>
<evidence type="ECO:0000256" key="4">
    <source>
        <dbReference type="ARBA" id="ARBA00022840"/>
    </source>
</evidence>
<comment type="similarity">
    <text evidence="6">Belongs to the DEAD box helicase family.</text>
</comment>
<evidence type="ECO:0000256" key="5">
    <source>
        <dbReference type="ARBA" id="ARBA00022884"/>
    </source>
</evidence>
<dbReference type="GO" id="GO:0000372">
    <property type="term" value="P:Group I intron splicing"/>
    <property type="evidence" value="ECO:0007669"/>
    <property type="project" value="EnsemblFungi"/>
</dbReference>
<evidence type="ECO:0000313" key="12">
    <source>
        <dbReference type="Proteomes" id="UP000006310"/>
    </source>
</evidence>
<dbReference type="GO" id="GO:0006392">
    <property type="term" value="P:transcription elongation by mitochondrial RNA polymerase"/>
    <property type="evidence" value="ECO:0007669"/>
    <property type="project" value="EnsemblFungi"/>
</dbReference>
<reference evidence="12" key="2">
    <citation type="submission" date="2012-08" db="EMBL/GenBank/DDBJ databases">
        <title>Genome sequence of Kazachstania naganishii.</title>
        <authorList>
            <person name="Gordon J.L."/>
            <person name="Armisen D."/>
            <person name="Proux-Wera E."/>
            <person name="OhEigeartaigh S.S."/>
            <person name="Byrne K.P."/>
            <person name="Wolfe K.H."/>
        </authorList>
    </citation>
    <scope>NUCLEOTIDE SEQUENCE [LARGE SCALE GENOMIC DNA]</scope>
    <source>
        <strain evidence="12">ATCC MYA-139 / BCRC 22969 / CBS 8797 / CCRC 22969 / KCTC 17520 / NBRC 10181 / NCYC 3082</strain>
    </source>
</reference>
<accession>J7RF02</accession>
<evidence type="ECO:0000256" key="6">
    <source>
        <dbReference type="RuleBase" id="RU000492"/>
    </source>
</evidence>
<dbReference type="Proteomes" id="UP000006310">
    <property type="component" value="Chromosome 1"/>
</dbReference>
<feature type="compositionally biased region" description="Basic and acidic residues" evidence="8">
    <location>
        <begin position="649"/>
        <end position="666"/>
    </location>
</feature>
<dbReference type="SMART" id="SM00487">
    <property type="entry name" value="DEXDc"/>
    <property type="match status" value="1"/>
</dbReference>
<dbReference type="GeneID" id="34523773"/>
<dbReference type="PANTHER" id="PTHR24031">
    <property type="entry name" value="RNA HELICASE"/>
    <property type="match status" value="1"/>
</dbReference>
<evidence type="ECO:0000259" key="9">
    <source>
        <dbReference type="PROSITE" id="PS51192"/>
    </source>
</evidence>
<protein>
    <recommendedName>
        <fullName evidence="7">ATP-dependent RNA helicase</fullName>
        <ecNumber evidence="7">3.6.4.13</ecNumber>
    </recommendedName>
</protein>
<proteinExistence type="inferred from homology"/>
<dbReference type="AlphaFoldDB" id="J7RF02"/>
<dbReference type="PROSITE" id="PS51192">
    <property type="entry name" value="HELICASE_ATP_BIND_1"/>
    <property type="match status" value="1"/>
</dbReference>
<dbReference type="InterPro" id="IPR000629">
    <property type="entry name" value="RNA-helicase_DEAD-box_CS"/>
</dbReference>
<dbReference type="InterPro" id="IPR027417">
    <property type="entry name" value="P-loop_NTPase"/>
</dbReference>
<dbReference type="SMART" id="SM00490">
    <property type="entry name" value="HELICc"/>
    <property type="match status" value="1"/>
</dbReference>
<feature type="region of interest" description="Disordered" evidence="8">
    <location>
        <begin position="43"/>
        <end position="104"/>
    </location>
</feature>
<dbReference type="GO" id="GO:0034337">
    <property type="term" value="P:RNA folding"/>
    <property type="evidence" value="ECO:0007669"/>
    <property type="project" value="EnsemblFungi"/>
</dbReference>
<dbReference type="GO" id="GO:0003724">
    <property type="term" value="F:RNA helicase activity"/>
    <property type="evidence" value="ECO:0007669"/>
    <property type="project" value="UniProtKB-EC"/>
</dbReference>
<keyword evidence="3 6" id="KW-0347">Helicase</keyword>
<comment type="domain">
    <text evidence="7">The Q motif is unique to and characteristic of the DEAD box family of RNA helicases and controls ATP binding and hydrolysis.</text>
</comment>
<keyword evidence="12" id="KW-1185">Reference proteome</keyword>
<dbReference type="HOGENOM" id="CLU_003041_26_6_1"/>
<dbReference type="eggNOG" id="KOG0342">
    <property type="taxonomic scope" value="Eukaryota"/>
</dbReference>
<dbReference type="GO" id="GO:0000373">
    <property type="term" value="P:Group II intron splicing"/>
    <property type="evidence" value="ECO:0007669"/>
    <property type="project" value="EnsemblFungi"/>
</dbReference>
<dbReference type="STRING" id="1071383.J7RF02"/>
<dbReference type="InterPro" id="IPR011545">
    <property type="entry name" value="DEAD/DEAH_box_helicase_dom"/>
</dbReference>
<dbReference type="KEGG" id="kng:KNAG_0A04660"/>
<feature type="compositionally biased region" description="Basic and acidic residues" evidence="8">
    <location>
        <begin position="694"/>
        <end position="706"/>
    </location>
</feature>
<dbReference type="PROSITE" id="PS00039">
    <property type="entry name" value="DEAD_ATP_HELICASE"/>
    <property type="match status" value="1"/>
</dbReference>
<feature type="compositionally biased region" description="Gly residues" evidence="8">
    <location>
        <begin position="73"/>
        <end position="88"/>
    </location>
</feature>
<evidence type="ECO:0000256" key="8">
    <source>
        <dbReference type="SAM" id="MobiDB-lite"/>
    </source>
</evidence>
<dbReference type="InterPro" id="IPR001650">
    <property type="entry name" value="Helicase_C-like"/>
</dbReference>
<dbReference type="InterPro" id="IPR014001">
    <property type="entry name" value="Helicase_ATP-bd"/>
</dbReference>
<evidence type="ECO:0000313" key="11">
    <source>
        <dbReference type="EMBL" id="CCK68138.1"/>
    </source>
</evidence>
<dbReference type="Gene3D" id="3.40.50.300">
    <property type="entry name" value="P-loop containing nucleotide triphosphate hydrolases"/>
    <property type="match status" value="2"/>
</dbReference>
<evidence type="ECO:0000256" key="1">
    <source>
        <dbReference type="ARBA" id="ARBA00022741"/>
    </source>
</evidence>
<keyword evidence="2 6" id="KW-0378">Hydrolase</keyword>
<evidence type="ECO:0000256" key="2">
    <source>
        <dbReference type="ARBA" id="ARBA00022801"/>
    </source>
</evidence>
<dbReference type="OrthoDB" id="193716at2759"/>
<dbReference type="GO" id="GO:0000963">
    <property type="term" value="P:mitochondrial RNA processing"/>
    <property type="evidence" value="ECO:0007669"/>
    <property type="project" value="EnsemblFungi"/>
</dbReference>
<sequence>MASNLSRSVAGRLAGTLLANGGVAKAGPSLANWLLRSSVRSYNRDESGYGGRGRSGYNRGGNDGGRPRYSQNRGGGYRGGYRGGGNGGRFPNRRGHGRDVEDPNAITFQKETLAKLVHLPVEENPEEVTLDKLHEDNVIDKMLHKSISRMGFPELTSVQQKTIKPILEDKENDVIARAKTGTGKTFAFLIPIFQHLINTQFDSQYMVKSVIVAPTRDLALQIEAEVRKIHDNNYGLKKFQCISLVGGTDFRRAMDKMHKLRPNIVIATPGRLIDVMEKFGKKFFGWVDFKVLDEADRLLEIGFKEDLEQISEMLNSLNGHSKDHIRTLLFSATLDEKVQGLANQIMNKPKCLFIDTVDKNEPETHEKIEQSLVVTKEFGHNIYAAIEHIKAELLEDPKNYKAILFTPTVKFTKFISRILDRELRGKLRVLEFHGQISQSRRTNLVKEFKQDRPGLLVCTDVGARGMDFPNIKEVLQIGLPSELANYIHRIGRTARSGKSGKSVIFLCKDELPFITELKHRRNIEIANVTEYTEPSNELLEDFALKIEFPEELSDSVVSMISYYRSCIKEYRLRDRQLLPSIARTYGMLLNEPDRKIPIQSSSFLEKLGFSRNPLAKQMFEISHRRRYTDEDRYNAQADGEDSSFGGDDAFDRYNRPQRRFNNDRNNYRQNSDGGNYHSNNRSNSYNRNSNRNNNPREDSYRSRRSEYNAQADE</sequence>
<dbReference type="GO" id="GO:0070125">
    <property type="term" value="P:mitochondrial translational elongation"/>
    <property type="evidence" value="ECO:0007669"/>
    <property type="project" value="EnsemblFungi"/>
</dbReference>
<dbReference type="EC" id="3.6.4.13" evidence="7"/>
<comment type="catalytic activity">
    <reaction evidence="7">
        <text>ATP + H2O = ADP + phosphate + H(+)</text>
        <dbReference type="Rhea" id="RHEA:13065"/>
        <dbReference type="ChEBI" id="CHEBI:15377"/>
        <dbReference type="ChEBI" id="CHEBI:15378"/>
        <dbReference type="ChEBI" id="CHEBI:30616"/>
        <dbReference type="ChEBI" id="CHEBI:43474"/>
        <dbReference type="ChEBI" id="CHEBI:456216"/>
        <dbReference type="EC" id="3.6.4.13"/>
    </reaction>
</comment>
<feature type="domain" description="Helicase ATP-binding" evidence="9">
    <location>
        <begin position="165"/>
        <end position="352"/>
    </location>
</feature>
<dbReference type="GO" id="GO:0005524">
    <property type="term" value="F:ATP binding"/>
    <property type="evidence" value="ECO:0007669"/>
    <property type="project" value="UniProtKB-UniRule"/>
</dbReference>
<evidence type="ECO:0000256" key="7">
    <source>
        <dbReference type="RuleBase" id="RU365068"/>
    </source>
</evidence>
<dbReference type="OMA" id="AHEKIDQ"/>
<keyword evidence="1 6" id="KW-0547">Nucleotide-binding</keyword>
<dbReference type="GO" id="GO:0051880">
    <property type="term" value="F:G-quadruplex DNA binding"/>
    <property type="evidence" value="ECO:0007669"/>
    <property type="project" value="EnsemblFungi"/>
</dbReference>
<feature type="compositionally biased region" description="Low complexity" evidence="8">
    <location>
        <begin position="675"/>
        <end position="693"/>
    </location>
</feature>
<dbReference type="GO" id="GO:0005761">
    <property type="term" value="C:mitochondrial ribosome"/>
    <property type="evidence" value="ECO:0007669"/>
    <property type="project" value="EnsemblFungi"/>
</dbReference>
<dbReference type="GO" id="GO:0070124">
    <property type="term" value="P:mitochondrial translational initiation"/>
    <property type="evidence" value="ECO:0007669"/>
    <property type="project" value="EnsemblFungi"/>
</dbReference>
<dbReference type="Pfam" id="PF00270">
    <property type="entry name" value="DEAD"/>
    <property type="match status" value="1"/>
</dbReference>